<dbReference type="GO" id="GO:0005737">
    <property type="term" value="C:cytoplasm"/>
    <property type="evidence" value="ECO:0007669"/>
    <property type="project" value="UniProtKB-ARBA"/>
</dbReference>
<keyword evidence="4" id="KW-0479">Metal-binding</keyword>
<evidence type="ECO:0000313" key="9">
    <source>
        <dbReference type="Proteomes" id="UP000095401"/>
    </source>
</evidence>
<dbReference type="InterPro" id="IPR033749">
    <property type="entry name" value="Polyprenyl_synt_CS"/>
</dbReference>
<keyword evidence="6" id="KW-0414">Isoprene biosynthesis</keyword>
<dbReference type="PROSITE" id="PS00444">
    <property type="entry name" value="POLYPRENYL_SYNTHASE_2"/>
    <property type="match status" value="1"/>
</dbReference>
<evidence type="ECO:0000256" key="3">
    <source>
        <dbReference type="ARBA" id="ARBA00022679"/>
    </source>
</evidence>
<protein>
    <submittedName>
        <fullName evidence="8">Geranyl transferase</fullName>
    </submittedName>
</protein>
<comment type="cofactor">
    <cofactor evidence="1">
        <name>Mg(2+)</name>
        <dbReference type="ChEBI" id="CHEBI:18420"/>
    </cofactor>
</comment>
<dbReference type="SUPFAM" id="SSF48576">
    <property type="entry name" value="Terpenoid synthases"/>
    <property type="match status" value="1"/>
</dbReference>
<sequence>MMPTECEQLMALWRTRIETALGRWLPSQAVLPVRLHEAMRYAALDGGKRIRPLLVYAAGHALDVSAERLDGAATAVELIHVYSLIHDDLPAMDDDDLRRGKATCHCAFDEATAILAGDAMQALAFHILAADPDLTGDASARLSMIDMLAQAAGSRGMAGGQAIDLDAVGRELSLAELENMHIHKTGALIRASVRLGALGTNTAAADTLDRLDHYAKCVGLAFQIRDDILDVEGETETLGKTQGADIARGKPTFPSLLGMSEAKARTHALCQDALDALTPLPASAEPLRWIARFIVNRIH</sequence>
<dbReference type="InterPro" id="IPR053378">
    <property type="entry name" value="Prenyl_diphosphate_synthase"/>
</dbReference>
<dbReference type="NCBIfam" id="NF045485">
    <property type="entry name" value="FPPsyn"/>
    <property type="match status" value="1"/>
</dbReference>
<evidence type="ECO:0000256" key="7">
    <source>
        <dbReference type="RuleBase" id="RU004466"/>
    </source>
</evidence>
<evidence type="ECO:0000256" key="2">
    <source>
        <dbReference type="ARBA" id="ARBA00006706"/>
    </source>
</evidence>
<dbReference type="NCBIfam" id="NF007877">
    <property type="entry name" value="PRK10581.1"/>
    <property type="match status" value="1"/>
</dbReference>
<dbReference type="GO" id="GO:0016114">
    <property type="term" value="P:terpenoid biosynthetic process"/>
    <property type="evidence" value="ECO:0007669"/>
    <property type="project" value="UniProtKB-ARBA"/>
</dbReference>
<dbReference type="FunFam" id="1.10.600.10:FF:000001">
    <property type="entry name" value="Geranylgeranyl diphosphate synthase"/>
    <property type="match status" value="1"/>
</dbReference>
<evidence type="ECO:0000256" key="5">
    <source>
        <dbReference type="ARBA" id="ARBA00022842"/>
    </source>
</evidence>
<name>A0A1D8IQ51_9GAMM</name>
<dbReference type="KEGG" id="aprs:BI364_11990"/>
<dbReference type="PANTHER" id="PTHR43281">
    <property type="entry name" value="FARNESYL DIPHOSPHATE SYNTHASE"/>
    <property type="match status" value="1"/>
</dbReference>
<evidence type="ECO:0000256" key="1">
    <source>
        <dbReference type="ARBA" id="ARBA00001946"/>
    </source>
</evidence>
<evidence type="ECO:0000256" key="6">
    <source>
        <dbReference type="ARBA" id="ARBA00023229"/>
    </source>
</evidence>
<keyword evidence="3 7" id="KW-0808">Transferase</keyword>
<dbReference type="RefSeq" id="WP_070078941.1">
    <property type="nucleotide sequence ID" value="NZ_CP017415.1"/>
</dbReference>
<dbReference type="GO" id="GO:0046872">
    <property type="term" value="F:metal ion binding"/>
    <property type="evidence" value="ECO:0007669"/>
    <property type="project" value="UniProtKB-KW"/>
</dbReference>
<evidence type="ECO:0000256" key="4">
    <source>
        <dbReference type="ARBA" id="ARBA00022723"/>
    </source>
</evidence>
<dbReference type="EMBL" id="CP017415">
    <property type="protein sequence ID" value="AOU98581.1"/>
    <property type="molecule type" value="Genomic_DNA"/>
</dbReference>
<dbReference type="AlphaFoldDB" id="A0A1D8IQ51"/>
<keyword evidence="9" id="KW-1185">Reference proteome</keyword>
<dbReference type="Gene3D" id="1.10.600.10">
    <property type="entry name" value="Farnesyl Diphosphate Synthase"/>
    <property type="match status" value="1"/>
</dbReference>
<keyword evidence="5" id="KW-0460">Magnesium</keyword>
<dbReference type="PANTHER" id="PTHR43281:SF1">
    <property type="entry name" value="FARNESYL DIPHOSPHATE SYNTHASE"/>
    <property type="match status" value="1"/>
</dbReference>
<comment type="similarity">
    <text evidence="2 7">Belongs to the FPP/GGPP synthase family.</text>
</comment>
<gene>
    <name evidence="8" type="ORF">BI364_11990</name>
</gene>
<dbReference type="CDD" id="cd00685">
    <property type="entry name" value="Trans_IPPS_HT"/>
    <property type="match status" value="1"/>
</dbReference>
<organism evidence="8 9">
    <name type="scientific">Acidihalobacter yilgarnensis</name>
    <dbReference type="NCBI Taxonomy" id="2819280"/>
    <lineage>
        <taxon>Bacteria</taxon>
        <taxon>Pseudomonadati</taxon>
        <taxon>Pseudomonadota</taxon>
        <taxon>Gammaproteobacteria</taxon>
        <taxon>Chromatiales</taxon>
        <taxon>Ectothiorhodospiraceae</taxon>
        <taxon>Acidihalobacter</taxon>
    </lineage>
</organism>
<proteinExistence type="inferred from homology"/>
<dbReference type="Pfam" id="PF00348">
    <property type="entry name" value="polyprenyl_synt"/>
    <property type="match status" value="1"/>
</dbReference>
<dbReference type="GO" id="GO:0004659">
    <property type="term" value="F:prenyltransferase activity"/>
    <property type="evidence" value="ECO:0007669"/>
    <property type="project" value="InterPro"/>
</dbReference>
<dbReference type="SFLD" id="SFLDG01017">
    <property type="entry name" value="Polyprenyl_Transferase_Like"/>
    <property type="match status" value="1"/>
</dbReference>
<accession>A0A1D8IQ51</accession>
<dbReference type="Proteomes" id="UP000095401">
    <property type="component" value="Chromosome"/>
</dbReference>
<evidence type="ECO:0000313" key="8">
    <source>
        <dbReference type="EMBL" id="AOU98581.1"/>
    </source>
</evidence>
<dbReference type="InterPro" id="IPR008949">
    <property type="entry name" value="Isoprenoid_synthase_dom_sf"/>
</dbReference>
<dbReference type="PROSITE" id="PS00723">
    <property type="entry name" value="POLYPRENYL_SYNTHASE_1"/>
    <property type="match status" value="1"/>
</dbReference>
<reference evidence="9" key="1">
    <citation type="submission" date="2016-09" db="EMBL/GenBank/DDBJ databases">
        <title>Acidihalobacter prosperus F5.</title>
        <authorList>
            <person name="Khaleque H.N."/>
            <person name="Ramsay J.P."/>
            <person name="Kaksonen A.H."/>
            <person name="Boxall N.J."/>
            <person name="Watkin E.L.J."/>
        </authorList>
    </citation>
    <scope>NUCLEOTIDE SEQUENCE [LARGE SCALE GENOMIC DNA]</scope>
    <source>
        <strain evidence="9">F5</strain>
    </source>
</reference>
<dbReference type="InterPro" id="IPR000092">
    <property type="entry name" value="Polyprenyl_synt"/>
</dbReference>
<dbReference type="GO" id="GO:0008654">
    <property type="term" value="P:phospholipid biosynthetic process"/>
    <property type="evidence" value="ECO:0007669"/>
    <property type="project" value="UniProtKB-ARBA"/>
</dbReference>
<dbReference type="SFLD" id="SFLDS00005">
    <property type="entry name" value="Isoprenoid_Synthase_Type_I"/>
    <property type="match status" value="1"/>
</dbReference>